<dbReference type="InterPro" id="IPR009057">
    <property type="entry name" value="Homeodomain-like_sf"/>
</dbReference>
<dbReference type="InterPro" id="IPR039538">
    <property type="entry name" value="BetI_C"/>
</dbReference>
<dbReference type="STRING" id="758803.SAMN05421803_101127"/>
<dbReference type="InterPro" id="IPR036271">
    <property type="entry name" value="Tet_transcr_reg_TetR-rel_C_sf"/>
</dbReference>
<evidence type="ECO:0000256" key="4">
    <source>
        <dbReference type="ARBA" id="ARBA00023163"/>
    </source>
</evidence>
<keyword evidence="4" id="KW-0804">Transcription</keyword>
<dbReference type="EMBL" id="FQZK01000001">
    <property type="protein sequence ID" value="SHI40436.1"/>
    <property type="molecule type" value="Genomic_DNA"/>
</dbReference>
<name>A0A1M6AVD9_9ACTN</name>
<dbReference type="SUPFAM" id="SSF48498">
    <property type="entry name" value="Tetracyclin repressor-like, C-terminal domain"/>
    <property type="match status" value="1"/>
</dbReference>
<dbReference type="PRINTS" id="PR00455">
    <property type="entry name" value="HTHTETR"/>
</dbReference>
<dbReference type="AlphaFoldDB" id="A0A1M6AVD9"/>
<proteinExistence type="predicted"/>
<dbReference type="SUPFAM" id="SSF46689">
    <property type="entry name" value="Homeodomain-like"/>
    <property type="match status" value="1"/>
</dbReference>
<dbReference type="Proteomes" id="UP000184452">
    <property type="component" value="Unassembled WGS sequence"/>
</dbReference>
<reference evidence="7 8" key="1">
    <citation type="submission" date="2016-11" db="EMBL/GenBank/DDBJ databases">
        <authorList>
            <person name="Jaros S."/>
            <person name="Januszkiewicz K."/>
            <person name="Wedrychowicz H."/>
        </authorList>
    </citation>
    <scope>NUCLEOTIDE SEQUENCE [LARGE SCALE GENOMIC DNA]</scope>
    <source>
        <strain evidence="7 8">CGMCC 4.5723</strain>
    </source>
</reference>
<gene>
    <name evidence="7" type="ORF">SAMN05421803_101127</name>
</gene>
<evidence type="ECO:0000259" key="6">
    <source>
        <dbReference type="PROSITE" id="PS50977"/>
    </source>
</evidence>
<evidence type="ECO:0000256" key="2">
    <source>
        <dbReference type="ARBA" id="ARBA00023015"/>
    </source>
</evidence>
<dbReference type="Pfam" id="PF00440">
    <property type="entry name" value="TetR_N"/>
    <property type="match status" value="1"/>
</dbReference>
<keyword evidence="8" id="KW-1185">Reference proteome</keyword>
<evidence type="ECO:0000313" key="7">
    <source>
        <dbReference type="EMBL" id="SHI40436.1"/>
    </source>
</evidence>
<evidence type="ECO:0000313" key="8">
    <source>
        <dbReference type="Proteomes" id="UP000184452"/>
    </source>
</evidence>
<evidence type="ECO:0000256" key="1">
    <source>
        <dbReference type="ARBA" id="ARBA00022491"/>
    </source>
</evidence>
<dbReference type="Gene3D" id="1.10.357.10">
    <property type="entry name" value="Tetracycline Repressor, domain 2"/>
    <property type="match status" value="1"/>
</dbReference>
<feature type="domain" description="HTH tetR-type" evidence="6">
    <location>
        <begin position="17"/>
        <end position="77"/>
    </location>
</feature>
<dbReference type="GO" id="GO:0003677">
    <property type="term" value="F:DNA binding"/>
    <property type="evidence" value="ECO:0007669"/>
    <property type="project" value="UniProtKB-UniRule"/>
</dbReference>
<sequence>MLQTDEGEAMPRQVDHRQRRAQIADAVCALVSARGLEAVSLRDVAAQAGISMGRVQHYFRTKDEMLLFALEHVAQRDVAATLERLEEAPEPSCPRTLVRTVLGGLLDDGPRAQEAQRVNAAFTARAVVEPPLAAFLLRGYADLQQLLEQAVRRGIDEGTVDTGTDPALAAAEALALADGLRMQALLGHTTRDRAREVLTAHLDRLFTG</sequence>
<keyword evidence="1" id="KW-0678">Repressor</keyword>
<evidence type="ECO:0000256" key="3">
    <source>
        <dbReference type="ARBA" id="ARBA00023125"/>
    </source>
</evidence>
<accession>A0A1M6AVD9</accession>
<dbReference type="PANTHER" id="PTHR47506">
    <property type="entry name" value="TRANSCRIPTIONAL REGULATORY PROTEIN"/>
    <property type="match status" value="1"/>
</dbReference>
<dbReference type="Pfam" id="PF13977">
    <property type="entry name" value="TetR_C_6"/>
    <property type="match status" value="1"/>
</dbReference>
<dbReference type="InterPro" id="IPR001647">
    <property type="entry name" value="HTH_TetR"/>
</dbReference>
<protein>
    <submittedName>
        <fullName evidence="7">DNA-binding transcriptional regulator, AcrR family</fullName>
    </submittedName>
</protein>
<feature type="DNA-binding region" description="H-T-H motif" evidence="5">
    <location>
        <begin position="40"/>
        <end position="59"/>
    </location>
</feature>
<keyword evidence="2" id="KW-0805">Transcription regulation</keyword>
<dbReference type="PANTHER" id="PTHR47506:SF6">
    <property type="entry name" value="HTH-TYPE TRANSCRIPTIONAL REPRESSOR NEMR"/>
    <property type="match status" value="1"/>
</dbReference>
<dbReference type="PROSITE" id="PS50977">
    <property type="entry name" value="HTH_TETR_2"/>
    <property type="match status" value="1"/>
</dbReference>
<evidence type="ECO:0000256" key="5">
    <source>
        <dbReference type="PROSITE-ProRule" id="PRU00335"/>
    </source>
</evidence>
<organism evidence="7 8">
    <name type="scientific">Nocardiopsis flavescens</name>
    <dbReference type="NCBI Taxonomy" id="758803"/>
    <lineage>
        <taxon>Bacteria</taxon>
        <taxon>Bacillati</taxon>
        <taxon>Actinomycetota</taxon>
        <taxon>Actinomycetes</taxon>
        <taxon>Streptosporangiales</taxon>
        <taxon>Nocardiopsidaceae</taxon>
        <taxon>Nocardiopsis</taxon>
    </lineage>
</organism>
<keyword evidence="3 5" id="KW-0238">DNA-binding</keyword>